<proteinExistence type="predicted"/>
<organism evidence="2 3">
    <name type="scientific">Rhizophagus irregularis (strain DAOM 181602 / DAOM 197198 / MUCL 43194)</name>
    <name type="common">Arbuscular mycorrhizal fungus</name>
    <name type="synonym">Glomus intraradices</name>
    <dbReference type="NCBI Taxonomy" id="747089"/>
    <lineage>
        <taxon>Eukaryota</taxon>
        <taxon>Fungi</taxon>
        <taxon>Fungi incertae sedis</taxon>
        <taxon>Mucoromycota</taxon>
        <taxon>Glomeromycotina</taxon>
        <taxon>Glomeromycetes</taxon>
        <taxon>Glomerales</taxon>
        <taxon>Glomeraceae</taxon>
        <taxon>Rhizophagus</taxon>
    </lineage>
</organism>
<accession>A0A2P4PVR1</accession>
<feature type="transmembrane region" description="Helical" evidence="1">
    <location>
        <begin position="35"/>
        <end position="56"/>
    </location>
</feature>
<dbReference type="EMBL" id="AUPC02000135">
    <property type="protein sequence ID" value="POG69461.1"/>
    <property type="molecule type" value="Genomic_DNA"/>
</dbReference>
<evidence type="ECO:0000313" key="3">
    <source>
        <dbReference type="Proteomes" id="UP000018888"/>
    </source>
</evidence>
<comment type="caution">
    <text evidence="2">The sequence shown here is derived from an EMBL/GenBank/DDBJ whole genome shotgun (WGS) entry which is preliminary data.</text>
</comment>
<sequence>MVIYKLILPMAFFLILLQVYLTLHNLFCTVQAVGIFFHILLYISIVEAYLINQIFYLHH</sequence>
<keyword evidence="1" id="KW-0472">Membrane</keyword>
<dbReference type="AlphaFoldDB" id="A0A2P4PVR1"/>
<evidence type="ECO:0000256" key="1">
    <source>
        <dbReference type="SAM" id="Phobius"/>
    </source>
</evidence>
<protein>
    <submittedName>
        <fullName evidence="2">Uncharacterized protein</fullName>
    </submittedName>
</protein>
<keyword evidence="1" id="KW-0812">Transmembrane</keyword>
<keyword evidence="3" id="KW-1185">Reference proteome</keyword>
<feature type="transmembrane region" description="Helical" evidence="1">
    <location>
        <begin position="6"/>
        <end position="23"/>
    </location>
</feature>
<reference evidence="2 3" key="1">
    <citation type="journal article" date="2013" name="Proc. Natl. Acad. Sci. U.S.A.">
        <title>Genome of an arbuscular mycorrhizal fungus provides insight into the oldest plant symbiosis.</title>
        <authorList>
            <person name="Tisserant E."/>
            <person name="Malbreil M."/>
            <person name="Kuo A."/>
            <person name="Kohler A."/>
            <person name="Symeonidi A."/>
            <person name="Balestrini R."/>
            <person name="Charron P."/>
            <person name="Duensing N."/>
            <person name="Frei Dit Frey N."/>
            <person name="Gianinazzi-Pearson V."/>
            <person name="Gilbert L.B."/>
            <person name="Handa Y."/>
            <person name="Herr J.R."/>
            <person name="Hijri M."/>
            <person name="Koul R."/>
            <person name="Kawaguchi M."/>
            <person name="Krajinski F."/>
            <person name="Lammers P.J."/>
            <person name="Masclaux F.G."/>
            <person name="Murat C."/>
            <person name="Morin E."/>
            <person name="Ndikumana S."/>
            <person name="Pagni M."/>
            <person name="Petitpierre D."/>
            <person name="Requena N."/>
            <person name="Rosikiewicz P."/>
            <person name="Riley R."/>
            <person name="Saito K."/>
            <person name="San Clemente H."/>
            <person name="Shapiro H."/>
            <person name="van Tuinen D."/>
            <person name="Becard G."/>
            <person name="Bonfante P."/>
            <person name="Paszkowski U."/>
            <person name="Shachar-Hill Y.Y."/>
            <person name="Tuskan G.A."/>
            <person name="Young P.W."/>
            <person name="Sanders I.R."/>
            <person name="Henrissat B."/>
            <person name="Rensing S.A."/>
            <person name="Grigoriev I.V."/>
            <person name="Corradi N."/>
            <person name="Roux C."/>
            <person name="Martin F."/>
        </authorList>
    </citation>
    <scope>NUCLEOTIDE SEQUENCE [LARGE SCALE GENOMIC DNA]</scope>
    <source>
        <strain evidence="2 3">DAOM 197198</strain>
    </source>
</reference>
<evidence type="ECO:0000313" key="2">
    <source>
        <dbReference type="EMBL" id="POG69461.1"/>
    </source>
</evidence>
<keyword evidence="1" id="KW-1133">Transmembrane helix</keyword>
<reference evidence="2 3" key="2">
    <citation type="journal article" date="2018" name="New Phytol.">
        <title>High intraspecific genome diversity in the model arbuscular mycorrhizal symbiont Rhizophagus irregularis.</title>
        <authorList>
            <person name="Chen E.C.H."/>
            <person name="Morin E."/>
            <person name="Beaudet D."/>
            <person name="Noel J."/>
            <person name="Yildirir G."/>
            <person name="Ndikumana S."/>
            <person name="Charron P."/>
            <person name="St-Onge C."/>
            <person name="Giorgi J."/>
            <person name="Kruger M."/>
            <person name="Marton T."/>
            <person name="Ropars J."/>
            <person name="Grigoriev I.V."/>
            <person name="Hainaut M."/>
            <person name="Henrissat B."/>
            <person name="Roux C."/>
            <person name="Martin F."/>
            <person name="Corradi N."/>
        </authorList>
    </citation>
    <scope>NUCLEOTIDE SEQUENCE [LARGE SCALE GENOMIC DNA]</scope>
    <source>
        <strain evidence="2 3">DAOM 197198</strain>
    </source>
</reference>
<name>A0A2P4PVR1_RHIID</name>
<gene>
    <name evidence="2" type="ORF">GLOIN_2v1626863</name>
</gene>
<dbReference type="Proteomes" id="UP000018888">
    <property type="component" value="Unassembled WGS sequence"/>
</dbReference>